<dbReference type="EMBL" id="CATNWA010017624">
    <property type="protein sequence ID" value="CAI9601911.1"/>
    <property type="molecule type" value="Genomic_DNA"/>
</dbReference>
<protein>
    <submittedName>
        <fullName evidence="1">Uncharacterized protein</fullName>
    </submittedName>
</protein>
<organism evidence="1 2">
    <name type="scientific">Staurois parvus</name>
    <dbReference type="NCBI Taxonomy" id="386267"/>
    <lineage>
        <taxon>Eukaryota</taxon>
        <taxon>Metazoa</taxon>
        <taxon>Chordata</taxon>
        <taxon>Craniata</taxon>
        <taxon>Vertebrata</taxon>
        <taxon>Euteleostomi</taxon>
        <taxon>Amphibia</taxon>
        <taxon>Batrachia</taxon>
        <taxon>Anura</taxon>
        <taxon>Neobatrachia</taxon>
        <taxon>Ranoidea</taxon>
        <taxon>Ranidae</taxon>
        <taxon>Staurois</taxon>
    </lineage>
</organism>
<proteinExistence type="predicted"/>
<evidence type="ECO:0000313" key="2">
    <source>
        <dbReference type="Proteomes" id="UP001162483"/>
    </source>
</evidence>
<keyword evidence="2" id="KW-1185">Reference proteome</keyword>
<sequence>MFVLSVGNTFH</sequence>
<name>A0ABN9FZP1_9NEOB</name>
<accession>A0ABN9FZP1</accession>
<evidence type="ECO:0000313" key="1">
    <source>
        <dbReference type="EMBL" id="CAI9601911.1"/>
    </source>
</evidence>
<gene>
    <name evidence="1" type="ORF">SPARVUS_LOCUS13047299</name>
</gene>
<reference evidence="1" key="1">
    <citation type="submission" date="2023-05" db="EMBL/GenBank/DDBJ databases">
        <authorList>
            <person name="Stuckert A."/>
        </authorList>
    </citation>
    <scope>NUCLEOTIDE SEQUENCE</scope>
</reference>
<comment type="caution">
    <text evidence="1">The sequence shown here is derived from an EMBL/GenBank/DDBJ whole genome shotgun (WGS) entry which is preliminary data.</text>
</comment>
<dbReference type="Proteomes" id="UP001162483">
    <property type="component" value="Unassembled WGS sequence"/>
</dbReference>